<sequence>MPCWQVDFAICYLPFAICPAFAFCVLRFTIYHLRRPWSVLRSRGLHCIANKEAESSLDPHPACQRQPWPILHSCSES</sequence>
<gene>
    <name evidence="2" type="ORF">BJ875DRAFT_457466</name>
</gene>
<proteinExistence type="predicted"/>
<organism evidence="2 3">
    <name type="scientific">Amylocarpus encephaloides</name>
    <dbReference type="NCBI Taxonomy" id="45428"/>
    <lineage>
        <taxon>Eukaryota</taxon>
        <taxon>Fungi</taxon>
        <taxon>Dikarya</taxon>
        <taxon>Ascomycota</taxon>
        <taxon>Pezizomycotina</taxon>
        <taxon>Leotiomycetes</taxon>
        <taxon>Helotiales</taxon>
        <taxon>Helotiales incertae sedis</taxon>
        <taxon>Amylocarpus</taxon>
    </lineage>
</organism>
<evidence type="ECO:0000256" key="1">
    <source>
        <dbReference type="SAM" id="Phobius"/>
    </source>
</evidence>
<dbReference type="AlphaFoldDB" id="A0A9P7YLX2"/>
<keyword evidence="1" id="KW-0472">Membrane</keyword>
<keyword evidence="1" id="KW-0812">Transmembrane</keyword>
<reference evidence="2" key="1">
    <citation type="journal article" date="2021" name="IMA Fungus">
        <title>Genomic characterization of three marine fungi, including Emericellopsis atlantica sp. nov. with signatures of a generalist lifestyle and marine biomass degradation.</title>
        <authorList>
            <person name="Hagestad O.C."/>
            <person name="Hou L."/>
            <person name="Andersen J.H."/>
            <person name="Hansen E.H."/>
            <person name="Altermark B."/>
            <person name="Li C."/>
            <person name="Kuhnert E."/>
            <person name="Cox R.J."/>
            <person name="Crous P.W."/>
            <person name="Spatafora J.W."/>
            <person name="Lail K."/>
            <person name="Amirebrahimi M."/>
            <person name="Lipzen A."/>
            <person name="Pangilinan J."/>
            <person name="Andreopoulos W."/>
            <person name="Hayes R.D."/>
            <person name="Ng V."/>
            <person name="Grigoriev I.V."/>
            <person name="Jackson S.A."/>
            <person name="Sutton T.D.S."/>
            <person name="Dobson A.D.W."/>
            <person name="Rama T."/>
        </authorList>
    </citation>
    <scope>NUCLEOTIDE SEQUENCE</scope>
    <source>
        <strain evidence="2">TRa018bII</strain>
    </source>
</reference>
<dbReference type="Proteomes" id="UP000824998">
    <property type="component" value="Unassembled WGS sequence"/>
</dbReference>
<comment type="caution">
    <text evidence="2">The sequence shown here is derived from an EMBL/GenBank/DDBJ whole genome shotgun (WGS) entry which is preliminary data.</text>
</comment>
<protein>
    <submittedName>
        <fullName evidence="2">Uncharacterized protein</fullName>
    </submittedName>
</protein>
<feature type="transmembrane region" description="Helical" evidence="1">
    <location>
        <begin position="12"/>
        <end position="33"/>
    </location>
</feature>
<accession>A0A9P7YLX2</accession>
<keyword evidence="1" id="KW-1133">Transmembrane helix</keyword>
<evidence type="ECO:0000313" key="3">
    <source>
        <dbReference type="Proteomes" id="UP000824998"/>
    </source>
</evidence>
<keyword evidence="3" id="KW-1185">Reference proteome</keyword>
<dbReference type="EMBL" id="MU251416">
    <property type="protein sequence ID" value="KAG9236031.1"/>
    <property type="molecule type" value="Genomic_DNA"/>
</dbReference>
<name>A0A9P7YLX2_9HELO</name>
<evidence type="ECO:0000313" key="2">
    <source>
        <dbReference type="EMBL" id="KAG9236031.1"/>
    </source>
</evidence>